<evidence type="ECO:0000313" key="2">
    <source>
        <dbReference type="Proteomes" id="UP001266305"/>
    </source>
</evidence>
<organism evidence="1 2">
    <name type="scientific">Saguinus oedipus</name>
    <name type="common">Cotton-top tamarin</name>
    <name type="synonym">Oedipomidas oedipus</name>
    <dbReference type="NCBI Taxonomy" id="9490"/>
    <lineage>
        <taxon>Eukaryota</taxon>
        <taxon>Metazoa</taxon>
        <taxon>Chordata</taxon>
        <taxon>Craniata</taxon>
        <taxon>Vertebrata</taxon>
        <taxon>Euteleostomi</taxon>
        <taxon>Mammalia</taxon>
        <taxon>Eutheria</taxon>
        <taxon>Euarchontoglires</taxon>
        <taxon>Primates</taxon>
        <taxon>Haplorrhini</taxon>
        <taxon>Platyrrhini</taxon>
        <taxon>Cebidae</taxon>
        <taxon>Callitrichinae</taxon>
        <taxon>Saguinus</taxon>
    </lineage>
</organism>
<sequence>GCPQTGNPVSVQGLKALWYKHALVTVKLVSPVALCNCCTDSKHPPIEITGSCQQ</sequence>
<evidence type="ECO:0000313" key="1">
    <source>
        <dbReference type="EMBL" id="KAK2094494.1"/>
    </source>
</evidence>
<accession>A0ABQ9UCF5</accession>
<dbReference type="EMBL" id="JASSZA010000014">
    <property type="protein sequence ID" value="KAK2094494.1"/>
    <property type="molecule type" value="Genomic_DNA"/>
</dbReference>
<name>A0ABQ9UCF5_SAGOE</name>
<protein>
    <submittedName>
        <fullName evidence="1">Uncharacterized protein</fullName>
    </submittedName>
</protein>
<comment type="caution">
    <text evidence="1">The sequence shown here is derived from an EMBL/GenBank/DDBJ whole genome shotgun (WGS) entry which is preliminary data.</text>
</comment>
<feature type="non-terminal residue" evidence="1">
    <location>
        <position position="1"/>
    </location>
</feature>
<dbReference type="Proteomes" id="UP001266305">
    <property type="component" value="Unassembled WGS sequence"/>
</dbReference>
<feature type="non-terminal residue" evidence="1">
    <location>
        <position position="54"/>
    </location>
</feature>
<reference evidence="1 2" key="1">
    <citation type="submission" date="2023-05" db="EMBL/GenBank/DDBJ databases">
        <title>B98-5 Cell Line De Novo Hybrid Assembly: An Optical Mapping Approach.</title>
        <authorList>
            <person name="Kananen K."/>
            <person name="Auerbach J.A."/>
            <person name="Kautto E."/>
            <person name="Blachly J.S."/>
        </authorList>
    </citation>
    <scope>NUCLEOTIDE SEQUENCE [LARGE SCALE GENOMIC DNA]</scope>
    <source>
        <strain evidence="1">B95-8</strain>
        <tissue evidence="1">Cell line</tissue>
    </source>
</reference>
<keyword evidence="2" id="KW-1185">Reference proteome</keyword>
<gene>
    <name evidence="1" type="ORF">P7K49_028232</name>
</gene>
<proteinExistence type="predicted"/>